<evidence type="ECO:0000256" key="12">
    <source>
        <dbReference type="PIRNR" id="PIRNR006446"/>
    </source>
</evidence>
<comment type="subcellular location">
    <subcellularLocation>
        <location evidence="12">Cell inner membrane</location>
    </subcellularLocation>
    <subcellularLocation>
        <location evidence="1">Cell membrane</location>
        <topology evidence="1">Multi-pass membrane protein</topology>
    </subcellularLocation>
</comment>
<feature type="transmembrane region" description="Helical" evidence="12">
    <location>
        <begin position="55"/>
        <end position="76"/>
    </location>
</feature>
<evidence type="ECO:0000256" key="3">
    <source>
        <dbReference type="ARBA" id="ARBA00022448"/>
    </source>
</evidence>
<feature type="transmembrane region" description="Helical" evidence="12">
    <location>
        <begin position="125"/>
        <end position="146"/>
    </location>
</feature>
<evidence type="ECO:0000256" key="7">
    <source>
        <dbReference type="ARBA" id="ARBA00022723"/>
    </source>
</evidence>
<feature type="transmembrane region" description="Helical" evidence="12">
    <location>
        <begin position="219"/>
        <end position="236"/>
    </location>
</feature>
<proteinExistence type="inferred from homology"/>
<dbReference type="GO" id="GO:0009055">
    <property type="term" value="F:electron transfer activity"/>
    <property type="evidence" value="ECO:0007669"/>
    <property type="project" value="UniProtKB-UniRule"/>
</dbReference>
<evidence type="ECO:0000256" key="4">
    <source>
        <dbReference type="ARBA" id="ARBA00022475"/>
    </source>
</evidence>
<dbReference type="GO" id="GO:0070069">
    <property type="term" value="C:cytochrome complex"/>
    <property type="evidence" value="ECO:0007669"/>
    <property type="project" value="UniProtKB-UniRule"/>
</dbReference>
<dbReference type="EMBL" id="CP017147">
    <property type="protein sequence ID" value="AOO80952.1"/>
    <property type="molecule type" value="Genomic_DNA"/>
</dbReference>
<dbReference type="OrthoDB" id="9807042at2"/>
<keyword evidence="8 12" id="KW-0249">Electron transport</keyword>
<dbReference type="GO" id="GO:0020037">
    <property type="term" value="F:heme binding"/>
    <property type="evidence" value="ECO:0007669"/>
    <property type="project" value="TreeGrafter"/>
</dbReference>
<dbReference type="GO" id="GO:0016682">
    <property type="term" value="F:oxidoreductase activity, acting on diphenols and related substances as donors, oxygen as acceptor"/>
    <property type="evidence" value="ECO:0007669"/>
    <property type="project" value="TreeGrafter"/>
</dbReference>
<keyword evidence="6 12" id="KW-0812">Transmembrane</keyword>
<dbReference type="GO" id="GO:0019646">
    <property type="term" value="P:aerobic electron transport chain"/>
    <property type="evidence" value="ECO:0007669"/>
    <property type="project" value="InterPro"/>
</dbReference>
<dbReference type="PANTHER" id="PTHR30365:SF14">
    <property type="entry name" value="CYTOCHROME BD MENAQUINOL OXIDASE SUBUNIT I-RELATED"/>
    <property type="match status" value="1"/>
</dbReference>
<evidence type="ECO:0000256" key="2">
    <source>
        <dbReference type="ARBA" id="ARBA00009819"/>
    </source>
</evidence>
<evidence type="ECO:0000256" key="6">
    <source>
        <dbReference type="ARBA" id="ARBA00022692"/>
    </source>
</evidence>
<accession>A0A1D7U0P5</accession>
<feature type="transmembrane region" description="Helical" evidence="12">
    <location>
        <begin position="321"/>
        <end position="343"/>
    </location>
</feature>
<dbReference type="KEGG" id="bvv:BHK69_11185"/>
<feature type="compositionally biased region" description="Basic and acidic residues" evidence="13">
    <location>
        <begin position="434"/>
        <end position="447"/>
    </location>
</feature>
<keyword evidence="3 12" id="KW-0813">Transport</keyword>
<evidence type="ECO:0000256" key="5">
    <source>
        <dbReference type="ARBA" id="ARBA00022617"/>
    </source>
</evidence>
<evidence type="ECO:0000313" key="14">
    <source>
        <dbReference type="EMBL" id="AOO80952.1"/>
    </source>
</evidence>
<keyword evidence="15" id="KW-1185">Reference proteome</keyword>
<feature type="transmembrane region" description="Helical" evidence="12">
    <location>
        <begin position="404"/>
        <end position="426"/>
    </location>
</feature>
<feature type="transmembrane region" description="Helical" evidence="12">
    <location>
        <begin position="355"/>
        <end position="376"/>
    </location>
</feature>
<dbReference type="STRING" id="1526658.BHK69_11185"/>
<evidence type="ECO:0000313" key="15">
    <source>
        <dbReference type="Proteomes" id="UP000094969"/>
    </source>
</evidence>
<dbReference type="GO" id="GO:0005886">
    <property type="term" value="C:plasma membrane"/>
    <property type="evidence" value="ECO:0007669"/>
    <property type="project" value="UniProtKB-SubCell"/>
</dbReference>
<dbReference type="PANTHER" id="PTHR30365">
    <property type="entry name" value="CYTOCHROME D UBIQUINOL OXIDASE"/>
    <property type="match status" value="1"/>
</dbReference>
<keyword evidence="7 12" id="KW-0479">Metal-binding</keyword>
<evidence type="ECO:0000256" key="10">
    <source>
        <dbReference type="ARBA" id="ARBA00023004"/>
    </source>
</evidence>
<feature type="region of interest" description="Disordered" evidence="13">
    <location>
        <begin position="434"/>
        <end position="476"/>
    </location>
</feature>
<dbReference type="InterPro" id="IPR002585">
    <property type="entry name" value="Cyt-d_ubiquinol_oxidase_su_1"/>
</dbReference>
<dbReference type="Pfam" id="PF01654">
    <property type="entry name" value="Cyt_bd_oxida_I"/>
    <property type="match status" value="1"/>
</dbReference>
<feature type="compositionally biased region" description="Basic and acidic residues" evidence="13">
    <location>
        <begin position="467"/>
        <end position="476"/>
    </location>
</feature>
<dbReference type="GO" id="GO:0046872">
    <property type="term" value="F:metal ion binding"/>
    <property type="evidence" value="ECO:0007669"/>
    <property type="project" value="UniProtKB-UniRule"/>
</dbReference>
<feature type="transmembrane region" description="Helical" evidence="12">
    <location>
        <begin position="189"/>
        <end position="207"/>
    </location>
</feature>
<keyword evidence="10 12" id="KW-0408">Iron</keyword>
<name>A0A1D7U0P5_9HYPH</name>
<feature type="transmembrane region" description="Helical" evidence="12">
    <location>
        <begin position="17"/>
        <end position="43"/>
    </location>
</feature>
<dbReference type="Proteomes" id="UP000094969">
    <property type="component" value="Chromosome"/>
</dbReference>
<dbReference type="AlphaFoldDB" id="A0A1D7U0P5"/>
<evidence type="ECO:0000256" key="9">
    <source>
        <dbReference type="ARBA" id="ARBA00022989"/>
    </source>
</evidence>
<reference evidence="14 15" key="1">
    <citation type="journal article" date="2015" name="Antonie Van Leeuwenhoek">
        <title>Bosea vaviloviae sp. nov., a new species of slow-growing rhizobia isolated from nodules of the relict species Vavilovia formosa (Stev.) Fed.</title>
        <authorList>
            <person name="Safronova V.I."/>
            <person name="Kuznetsova I.G."/>
            <person name="Sazanova A.L."/>
            <person name="Kimeklis A.K."/>
            <person name="Belimov A.A."/>
            <person name="Andronov E.E."/>
            <person name="Pinaev A.G."/>
            <person name="Chizhevskaya E.P."/>
            <person name="Pukhaev A.R."/>
            <person name="Popov K.P."/>
            <person name="Willems A."/>
            <person name="Tikhonovich I.A."/>
        </authorList>
    </citation>
    <scope>NUCLEOTIDE SEQUENCE [LARGE SCALE GENOMIC DNA]</scope>
    <source>
        <strain evidence="14 15">Vaf18</strain>
    </source>
</reference>
<organism evidence="14 15">
    <name type="scientific">Bosea vaviloviae</name>
    <dbReference type="NCBI Taxonomy" id="1526658"/>
    <lineage>
        <taxon>Bacteria</taxon>
        <taxon>Pseudomonadati</taxon>
        <taxon>Pseudomonadota</taxon>
        <taxon>Alphaproteobacteria</taxon>
        <taxon>Hyphomicrobiales</taxon>
        <taxon>Boseaceae</taxon>
        <taxon>Bosea</taxon>
    </lineage>
</organism>
<evidence type="ECO:0000256" key="1">
    <source>
        <dbReference type="ARBA" id="ARBA00004651"/>
    </source>
</evidence>
<evidence type="ECO:0000256" key="13">
    <source>
        <dbReference type="SAM" id="MobiDB-lite"/>
    </source>
</evidence>
<dbReference type="PIRSF" id="PIRSF006446">
    <property type="entry name" value="Cyt_quinol_oxidase_1"/>
    <property type="match status" value="1"/>
</dbReference>
<feature type="transmembrane region" description="Helical" evidence="12">
    <location>
        <begin position="96"/>
        <end position="118"/>
    </location>
</feature>
<comment type="similarity">
    <text evidence="2 12">Belongs to the cytochrome ubiquinol oxidase subunit 1 family.</text>
</comment>
<keyword evidence="9 12" id="KW-1133">Transmembrane helix</keyword>
<evidence type="ECO:0000256" key="8">
    <source>
        <dbReference type="ARBA" id="ARBA00022982"/>
    </source>
</evidence>
<protein>
    <submittedName>
        <fullName evidence="14">Cytochrome D ubiquinol oxidase subunit I</fullName>
    </submittedName>
</protein>
<keyword evidence="5 12" id="KW-0349">Heme</keyword>
<gene>
    <name evidence="14" type="ORF">BHK69_11185</name>
</gene>
<keyword evidence="11 12" id="KW-0472">Membrane</keyword>
<sequence length="476" mass="52651">MTIDAFLLSRIQFAFTISFHIVFPAFTIGLSAYIATLLGLWLKTGDQKFHLLARFWTKIFAVSFAMGVVSGIVLSYQFGTNWSRFSLVVGNVIGPLIGYEVLTAFFLEASFLGVMLFGWKRVPPWLHCLSAIIVAGGTALSGFWILSANSWMQYPVGHEVRDGIAYPLDWMQIVFNPTFPLRYMHMMTAAYLTTAFVVLATGARHLIAGHRTESARTMVRMAILMIAITAPVQALIGDFHGKQTAKYQPAKLAAIEAHWDSSKPAPLVLFAWPDEQAGLNRFEISIPGLASLLTHGSMDALFPSLNDFALEDRPPVKIPFFAFRAMVGIGVLMIGFGWLGAFLWWRGRVFEARRWLWLAQYSWPAGFIAILSGWFVTEVGRQPWLATGVIRSKDAVSPITTLEVAISLALFVCVYCVVFTAGILLINRLIDKGPDEIDDKDAPEQPSKRTLKAAQGPASALFGNGHPGDDRIQPQS</sequence>
<dbReference type="RefSeq" id="WP_069690169.1">
    <property type="nucleotide sequence ID" value="NZ_CP017147.1"/>
</dbReference>
<keyword evidence="4 12" id="KW-1003">Cell membrane</keyword>
<evidence type="ECO:0000256" key="11">
    <source>
        <dbReference type="ARBA" id="ARBA00023136"/>
    </source>
</evidence>